<evidence type="ECO:0000313" key="1">
    <source>
        <dbReference type="EMBL" id="MEX3753792.1"/>
    </source>
</evidence>
<comment type="caution">
    <text evidence="1">The sequence shown here is derived from an EMBL/GenBank/DDBJ whole genome shotgun (WGS) entry which is preliminary data.</text>
</comment>
<dbReference type="Proteomes" id="UP001558535">
    <property type="component" value="Unassembled WGS sequence"/>
</dbReference>
<reference evidence="1 2" key="1">
    <citation type="submission" date="2024-07" db="EMBL/GenBank/DDBJ databases">
        <title>A survey of Mimosa microsymbionts across Brazilian biomes reveals a high diversity of Paraburkholderia nodulating endemic species, but also that Cupriavidus is common as a symbiont of widespread species.</title>
        <authorList>
            <person name="Rouws L."/>
            <person name="Barauna A."/>
            <person name="Beukes C."/>
            <person name="Rouws J.R.C."/>
            <person name="De Faria S.M."/>
            <person name="Gross E."/>
            <person name="Bueno Dos Reis Junior F."/>
            <person name="Simon M.F."/>
            <person name="Maluk M."/>
            <person name="Odee D.W."/>
            <person name="Kenicer G."/>
            <person name="Young J.P.W."/>
            <person name="Reis V.M."/>
            <person name="Zilli J."/>
            <person name="James E.K."/>
        </authorList>
    </citation>
    <scope>NUCLEOTIDE SEQUENCE [LARGE SCALE GENOMIC DNA]</scope>
    <source>
        <strain evidence="1 2">BR14375</strain>
    </source>
</reference>
<gene>
    <name evidence="1" type="ORF">AB3X84_27755</name>
</gene>
<dbReference type="RefSeq" id="WP_368610014.1">
    <property type="nucleotide sequence ID" value="NZ_JBFPKE010000017.1"/>
</dbReference>
<sequence length="83" mass="9129">MTGFLVHPGRHFVQYLPLPEVSESHLVAGRVDVLLRREVGSSVGWGRNSSASQPKSLHPIPRRVPDIAHCKAAVEVPDVVTKR</sequence>
<protein>
    <submittedName>
        <fullName evidence="1">Uncharacterized protein</fullName>
    </submittedName>
</protein>
<keyword evidence="2" id="KW-1185">Reference proteome</keyword>
<organism evidence="1 2">
    <name type="scientific">Paraburkholderia phenoliruptrix</name>
    <dbReference type="NCBI Taxonomy" id="252970"/>
    <lineage>
        <taxon>Bacteria</taxon>
        <taxon>Pseudomonadati</taxon>
        <taxon>Pseudomonadota</taxon>
        <taxon>Betaproteobacteria</taxon>
        <taxon>Burkholderiales</taxon>
        <taxon>Burkholderiaceae</taxon>
        <taxon>Paraburkholderia</taxon>
    </lineage>
</organism>
<evidence type="ECO:0000313" key="2">
    <source>
        <dbReference type="Proteomes" id="UP001558535"/>
    </source>
</evidence>
<proteinExistence type="predicted"/>
<name>A0ABV3WKL4_9BURK</name>
<accession>A0ABV3WKL4</accession>
<dbReference type="EMBL" id="JBFPKE010000017">
    <property type="protein sequence ID" value="MEX3753792.1"/>
    <property type="molecule type" value="Genomic_DNA"/>
</dbReference>